<dbReference type="GO" id="GO:0051301">
    <property type="term" value="P:cell division"/>
    <property type="evidence" value="ECO:0007669"/>
    <property type="project" value="UniProtKB-KW"/>
</dbReference>
<dbReference type="GO" id="GO:0005737">
    <property type="term" value="C:cytoplasm"/>
    <property type="evidence" value="ECO:0007669"/>
    <property type="project" value="UniProtKB-SubCell"/>
</dbReference>
<dbReference type="GO" id="GO:0008360">
    <property type="term" value="P:regulation of cell shape"/>
    <property type="evidence" value="ECO:0007669"/>
    <property type="project" value="UniProtKB-KW"/>
</dbReference>
<comment type="caution">
    <text evidence="12">Lacks conserved residue(s) required for the propagation of feature annotation.</text>
</comment>
<keyword evidence="9 12" id="KW-0961">Cell wall biogenesis/degradation</keyword>
<comment type="subcellular location">
    <subcellularLocation>
        <location evidence="1 12">Cytoplasm</location>
    </subcellularLocation>
</comment>
<feature type="binding site" evidence="12">
    <location>
        <position position="304"/>
    </location>
    <ligand>
        <name>UDP-N-acetyl-alpha-D-glucosamine</name>
        <dbReference type="ChEBI" id="CHEBI:57705"/>
    </ligand>
</feature>
<dbReference type="Gene3D" id="3.65.10.10">
    <property type="entry name" value="Enolpyruvate transferase domain"/>
    <property type="match status" value="2"/>
</dbReference>
<keyword evidence="5 12" id="KW-0808">Transferase</keyword>
<feature type="modified residue" description="2-(S-cysteinyl)pyruvic acid O-phosphothioketal" evidence="12">
    <location>
        <position position="115"/>
    </location>
</feature>
<reference evidence="15" key="1">
    <citation type="submission" date="2016-11" db="EMBL/GenBank/DDBJ databases">
        <authorList>
            <person name="Jaros S."/>
            <person name="Januszkiewicz K."/>
            <person name="Wedrychowicz H."/>
        </authorList>
    </citation>
    <scope>NUCLEOTIDE SEQUENCE [LARGE SCALE GENOMIC DNA]</scope>
    <source>
        <strain evidence="15">DSM 7057</strain>
    </source>
</reference>
<dbReference type="FunFam" id="3.65.10.10:FF:000001">
    <property type="entry name" value="UDP-N-acetylglucosamine 1-carboxyvinyltransferase"/>
    <property type="match status" value="1"/>
</dbReference>
<organism evidence="14 15">
    <name type="scientific">Desulfovibrio desulfuricans</name>
    <dbReference type="NCBI Taxonomy" id="876"/>
    <lineage>
        <taxon>Bacteria</taxon>
        <taxon>Pseudomonadati</taxon>
        <taxon>Thermodesulfobacteriota</taxon>
        <taxon>Desulfovibrionia</taxon>
        <taxon>Desulfovibrionales</taxon>
        <taxon>Desulfovibrionaceae</taxon>
        <taxon>Desulfovibrio</taxon>
    </lineage>
</organism>
<evidence type="ECO:0000313" key="14">
    <source>
        <dbReference type="EMBL" id="SFW20967.1"/>
    </source>
</evidence>
<evidence type="ECO:0000256" key="5">
    <source>
        <dbReference type="ARBA" id="ARBA00022679"/>
    </source>
</evidence>
<evidence type="ECO:0000256" key="9">
    <source>
        <dbReference type="ARBA" id="ARBA00023316"/>
    </source>
</evidence>
<dbReference type="Pfam" id="PF00275">
    <property type="entry name" value="EPSP_synthase"/>
    <property type="match status" value="1"/>
</dbReference>
<evidence type="ECO:0000256" key="4">
    <source>
        <dbReference type="ARBA" id="ARBA00022618"/>
    </source>
</evidence>
<dbReference type="SUPFAM" id="SSF55205">
    <property type="entry name" value="EPT/RTPC-like"/>
    <property type="match status" value="1"/>
</dbReference>
<dbReference type="GO" id="GO:0009252">
    <property type="term" value="P:peptidoglycan biosynthetic process"/>
    <property type="evidence" value="ECO:0007669"/>
    <property type="project" value="UniProtKB-UniRule"/>
</dbReference>
<protein>
    <recommendedName>
        <fullName evidence="12">UDP-N-acetylglucosamine 1-carboxyvinyltransferase</fullName>
        <ecNumber evidence="12">2.5.1.7</ecNumber>
    </recommendedName>
    <alternativeName>
        <fullName evidence="12">Enoylpyruvate transferase</fullName>
    </alternativeName>
    <alternativeName>
        <fullName evidence="12">UDP-N-acetylglucosamine enolpyruvyl transferase</fullName>
        <shortName evidence="12">EPT</shortName>
    </alternativeName>
</protein>
<feature type="binding site" evidence="12">
    <location>
        <begin position="120"/>
        <end position="124"/>
    </location>
    <ligand>
        <name>UDP-N-acetyl-alpha-D-glucosamine</name>
        <dbReference type="ChEBI" id="CHEBI:57705"/>
    </ligand>
</feature>
<dbReference type="InterPro" id="IPR001986">
    <property type="entry name" value="Enolpyruvate_Tfrase_dom"/>
</dbReference>
<dbReference type="InterPro" id="IPR036968">
    <property type="entry name" value="Enolpyruvate_Tfrase_sf"/>
</dbReference>
<feature type="binding site" evidence="12">
    <location>
        <position position="326"/>
    </location>
    <ligand>
        <name>UDP-N-acetyl-alpha-D-glucosamine</name>
        <dbReference type="ChEBI" id="CHEBI:57705"/>
    </ligand>
</feature>
<proteinExistence type="inferred from homology"/>
<keyword evidence="6 12" id="KW-0133">Cell shape</keyword>
<dbReference type="GO" id="GO:0008760">
    <property type="term" value="F:UDP-N-acetylglucosamine 1-carboxyvinyltransferase activity"/>
    <property type="evidence" value="ECO:0007669"/>
    <property type="project" value="UniProtKB-UniRule"/>
</dbReference>
<dbReference type="SMR" id="A0AA94HQN3"/>
<dbReference type="HAMAP" id="MF_00111">
    <property type="entry name" value="MurA"/>
    <property type="match status" value="1"/>
</dbReference>
<evidence type="ECO:0000313" key="15">
    <source>
        <dbReference type="Proteomes" id="UP000182680"/>
    </source>
</evidence>
<dbReference type="RefSeq" id="WP_012625466.1">
    <property type="nucleotide sequence ID" value="NZ_FPIW01000004.1"/>
</dbReference>
<gene>
    <name evidence="12" type="primary">murA</name>
    <name evidence="14" type="ORF">SAMN02910291_00393</name>
</gene>
<evidence type="ECO:0000256" key="10">
    <source>
        <dbReference type="ARBA" id="ARBA00038367"/>
    </source>
</evidence>
<dbReference type="GO" id="GO:0019277">
    <property type="term" value="P:UDP-N-acetylgalactosamine biosynthetic process"/>
    <property type="evidence" value="ECO:0007669"/>
    <property type="project" value="InterPro"/>
</dbReference>
<evidence type="ECO:0000256" key="6">
    <source>
        <dbReference type="ARBA" id="ARBA00022960"/>
    </source>
</evidence>
<evidence type="ECO:0000256" key="1">
    <source>
        <dbReference type="ARBA" id="ARBA00004496"/>
    </source>
</evidence>
<keyword evidence="3 12" id="KW-0963">Cytoplasm</keyword>
<dbReference type="InterPro" id="IPR050068">
    <property type="entry name" value="MurA_subfamily"/>
</dbReference>
<comment type="pathway">
    <text evidence="2 12">Cell wall biogenesis; peptidoglycan biosynthesis.</text>
</comment>
<comment type="catalytic activity">
    <reaction evidence="11 12">
        <text>phosphoenolpyruvate + UDP-N-acetyl-alpha-D-glucosamine = UDP-N-acetyl-3-O-(1-carboxyvinyl)-alpha-D-glucosamine + phosphate</text>
        <dbReference type="Rhea" id="RHEA:18681"/>
        <dbReference type="ChEBI" id="CHEBI:43474"/>
        <dbReference type="ChEBI" id="CHEBI:57705"/>
        <dbReference type="ChEBI" id="CHEBI:58702"/>
        <dbReference type="ChEBI" id="CHEBI:68483"/>
        <dbReference type="EC" id="2.5.1.7"/>
    </reaction>
</comment>
<dbReference type="CDD" id="cd01555">
    <property type="entry name" value="UdpNAET"/>
    <property type="match status" value="1"/>
</dbReference>
<dbReference type="InterPro" id="IPR005750">
    <property type="entry name" value="UDP_GlcNAc_COvinyl_MurA"/>
</dbReference>
<evidence type="ECO:0000256" key="8">
    <source>
        <dbReference type="ARBA" id="ARBA00023306"/>
    </source>
</evidence>
<keyword evidence="8 12" id="KW-0131">Cell cycle</keyword>
<keyword evidence="12" id="KW-0670">Pyruvate</keyword>
<sequence length="417" mass="44568">MDKLVIEGGVPLTGSIEVSGSKNAALPILFAAILPEEPVTITNVPDLRDIHTTLNLLKVLGCDCQYENGQVRIVPGSLLPEAPYDLVRTMRASVLCLGPLLARIGQARVALPGGCAIGARPVDQHLKGLEQMGASFQLEEGYIIGRCRKLTGAHITFDMPTVGGTENLLMAAVLAEGKTVLENVALEPEVVDLANFLCACGARISGQGTSCIRIEGVTSLHQATYPVMPDRIEAGTFLAAAGITGGELLLHNCPYDELESVILKLRSMGMEITQQGSGVLARCCAAPLRGTDVKTQPYPGFPTDMQAQIMALMCLAQGASVVEESIFENRFMHVLELMRMGAQIKVSGHTAMVRGVQKLTGAPVMASDLRASASLVLAGLAAQGVTEVRRIYHLDRGYEHIEHKLNAVGARIRREKQ</sequence>
<evidence type="ECO:0000256" key="11">
    <source>
        <dbReference type="ARBA" id="ARBA00047527"/>
    </source>
</evidence>
<feature type="active site" description="Proton donor" evidence="12">
    <location>
        <position position="115"/>
    </location>
</feature>
<comment type="caution">
    <text evidence="14">The sequence shown here is derived from an EMBL/GenBank/DDBJ whole genome shotgun (WGS) entry which is preliminary data.</text>
</comment>
<dbReference type="NCBIfam" id="TIGR01072">
    <property type="entry name" value="murA"/>
    <property type="match status" value="1"/>
</dbReference>
<feature type="binding site" evidence="12">
    <location>
        <begin position="22"/>
        <end position="23"/>
    </location>
    <ligand>
        <name>phosphoenolpyruvate</name>
        <dbReference type="ChEBI" id="CHEBI:58702"/>
    </ligand>
</feature>
<feature type="binding site" evidence="12">
    <location>
        <position position="91"/>
    </location>
    <ligand>
        <name>UDP-N-acetyl-alpha-D-glucosamine</name>
        <dbReference type="ChEBI" id="CHEBI:57705"/>
    </ligand>
</feature>
<name>A0AA94HQN3_DESDE</name>
<keyword evidence="4 12" id="KW-0132">Cell division</keyword>
<dbReference type="PANTHER" id="PTHR43783">
    <property type="entry name" value="UDP-N-ACETYLGLUCOSAMINE 1-CARBOXYVINYLTRANSFERASE"/>
    <property type="match status" value="1"/>
</dbReference>
<dbReference type="GO" id="GO:0071555">
    <property type="term" value="P:cell wall organization"/>
    <property type="evidence" value="ECO:0007669"/>
    <property type="project" value="UniProtKB-KW"/>
</dbReference>
<feature type="domain" description="Enolpyruvate transferase" evidence="13">
    <location>
        <begin position="7"/>
        <end position="405"/>
    </location>
</feature>
<dbReference type="NCBIfam" id="NF006873">
    <property type="entry name" value="PRK09369.1"/>
    <property type="match status" value="1"/>
</dbReference>
<accession>A0AA94HQN3</accession>
<dbReference type="EMBL" id="FPIW01000004">
    <property type="protein sequence ID" value="SFW20967.1"/>
    <property type="molecule type" value="Genomic_DNA"/>
</dbReference>
<comment type="function">
    <text evidence="12">Cell wall formation. Adds enolpyruvyl to UDP-N-acetylglucosamine.</text>
</comment>
<evidence type="ECO:0000256" key="2">
    <source>
        <dbReference type="ARBA" id="ARBA00004752"/>
    </source>
</evidence>
<evidence type="ECO:0000259" key="13">
    <source>
        <dbReference type="Pfam" id="PF00275"/>
    </source>
</evidence>
<dbReference type="PANTHER" id="PTHR43783:SF1">
    <property type="entry name" value="UDP-N-ACETYLGLUCOSAMINE 1-CARBOXYVINYLTRANSFERASE"/>
    <property type="match status" value="1"/>
</dbReference>
<evidence type="ECO:0000256" key="7">
    <source>
        <dbReference type="ARBA" id="ARBA00022984"/>
    </source>
</evidence>
<dbReference type="Proteomes" id="UP000182680">
    <property type="component" value="Unassembled WGS sequence"/>
</dbReference>
<dbReference type="OMA" id="MIEIGSW"/>
<dbReference type="EC" id="2.5.1.7" evidence="12"/>
<evidence type="ECO:0000256" key="12">
    <source>
        <dbReference type="HAMAP-Rule" id="MF_00111"/>
    </source>
</evidence>
<dbReference type="InterPro" id="IPR013792">
    <property type="entry name" value="RNA3'P_cycl/enolpyr_Trfase_a/b"/>
</dbReference>
<evidence type="ECO:0000256" key="3">
    <source>
        <dbReference type="ARBA" id="ARBA00022490"/>
    </source>
</evidence>
<keyword evidence="7 12" id="KW-0573">Peptidoglycan synthesis</keyword>
<dbReference type="AlphaFoldDB" id="A0AA94HQN3"/>
<comment type="similarity">
    <text evidence="10 12">Belongs to the EPSP synthase family. MurA subfamily.</text>
</comment>